<accession>A0ACB6QAG3</accession>
<organism evidence="1 2">
    <name type="scientific">Lindgomyces ingoldianus</name>
    <dbReference type="NCBI Taxonomy" id="673940"/>
    <lineage>
        <taxon>Eukaryota</taxon>
        <taxon>Fungi</taxon>
        <taxon>Dikarya</taxon>
        <taxon>Ascomycota</taxon>
        <taxon>Pezizomycotina</taxon>
        <taxon>Dothideomycetes</taxon>
        <taxon>Pleosporomycetidae</taxon>
        <taxon>Pleosporales</taxon>
        <taxon>Lindgomycetaceae</taxon>
        <taxon>Lindgomyces</taxon>
    </lineage>
</organism>
<keyword evidence="2" id="KW-1185">Reference proteome</keyword>
<evidence type="ECO:0000313" key="2">
    <source>
        <dbReference type="Proteomes" id="UP000799755"/>
    </source>
</evidence>
<name>A0ACB6QAG3_9PLEO</name>
<sequence length="320" mass="35362">MGRILYFEDYTVAWIAVLPIEAEAALGMLDNEHDGQFVTGRGDDYIYIGGDINGHNVVIATWPEGQNYGVGAAAALVNQVKARFPNIWFALLVGVAAGLPNLSPKASAQPRDIRFGDVLVCVPEKTSAGIVHYDLGRHTEDGFMLVGRQAETPAIVRSAISNIRLTKKHPFRIGNLFYQYLTSFQEKTGDKKFLCPSQQDDRLFEGVREGTGLVPKLVKRKLRDESERTRVWYGNIGSSNSMMRDSKRRDELRDKYNLIGLEMEAAGVMNTLPTGVIRGVCDYGDSQKNKDWQPYAAAVAAVYAKGVLYAINPKVSPTKG</sequence>
<comment type="caution">
    <text evidence="1">The sequence shown here is derived from an EMBL/GenBank/DDBJ whole genome shotgun (WGS) entry which is preliminary data.</text>
</comment>
<proteinExistence type="predicted"/>
<reference evidence="1" key="1">
    <citation type="journal article" date="2020" name="Stud. Mycol.">
        <title>101 Dothideomycetes genomes: a test case for predicting lifestyles and emergence of pathogens.</title>
        <authorList>
            <person name="Haridas S."/>
            <person name="Albert R."/>
            <person name="Binder M."/>
            <person name="Bloem J."/>
            <person name="Labutti K."/>
            <person name="Salamov A."/>
            <person name="Andreopoulos B."/>
            <person name="Baker S."/>
            <person name="Barry K."/>
            <person name="Bills G."/>
            <person name="Bluhm B."/>
            <person name="Cannon C."/>
            <person name="Castanera R."/>
            <person name="Culley D."/>
            <person name="Daum C."/>
            <person name="Ezra D."/>
            <person name="Gonzalez J."/>
            <person name="Henrissat B."/>
            <person name="Kuo A."/>
            <person name="Liang C."/>
            <person name="Lipzen A."/>
            <person name="Lutzoni F."/>
            <person name="Magnuson J."/>
            <person name="Mondo S."/>
            <person name="Nolan M."/>
            <person name="Ohm R."/>
            <person name="Pangilinan J."/>
            <person name="Park H.-J."/>
            <person name="Ramirez L."/>
            <person name="Alfaro M."/>
            <person name="Sun H."/>
            <person name="Tritt A."/>
            <person name="Yoshinaga Y."/>
            <person name="Zwiers L.-H."/>
            <person name="Turgeon B."/>
            <person name="Goodwin S."/>
            <person name="Spatafora J."/>
            <person name="Crous P."/>
            <person name="Grigoriev I."/>
        </authorList>
    </citation>
    <scope>NUCLEOTIDE SEQUENCE</scope>
    <source>
        <strain evidence="1">ATCC 200398</strain>
    </source>
</reference>
<dbReference type="Proteomes" id="UP000799755">
    <property type="component" value="Unassembled WGS sequence"/>
</dbReference>
<gene>
    <name evidence="1" type="ORF">BDR25DRAFT_383090</name>
</gene>
<evidence type="ECO:0000313" key="1">
    <source>
        <dbReference type="EMBL" id="KAF2463914.1"/>
    </source>
</evidence>
<dbReference type="EMBL" id="MU003544">
    <property type="protein sequence ID" value="KAF2463914.1"/>
    <property type="molecule type" value="Genomic_DNA"/>
</dbReference>
<protein>
    <submittedName>
        <fullName evidence="1">Purine and uridine phosphorylase</fullName>
    </submittedName>
</protein>